<feature type="compositionally biased region" description="Acidic residues" evidence="1">
    <location>
        <begin position="177"/>
        <end position="186"/>
    </location>
</feature>
<dbReference type="OrthoDB" id="7060663at2"/>
<dbReference type="Proteomes" id="UP000245539">
    <property type="component" value="Unassembled WGS sequence"/>
</dbReference>
<keyword evidence="2" id="KW-1133">Transmembrane helix</keyword>
<keyword evidence="2" id="KW-0472">Membrane</keyword>
<keyword evidence="4" id="KW-1185">Reference proteome</keyword>
<organism evidence="3 4">
    <name type="scientific">Leucothrix pacifica</name>
    <dbReference type="NCBI Taxonomy" id="1247513"/>
    <lineage>
        <taxon>Bacteria</taxon>
        <taxon>Pseudomonadati</taxon>
        <taxon>Pseudomonadota</taxon>
        <taxon>Gammaproteobacteria</taxon>
        <taxon>Thiotrichales</taxon>
        <taxon>Thiotrichaceae</taxon>
        <taxon>Leucothrix</taxon>
    </lineage>
</organism>
<name>A0A317C624_9GAMM</name>
<feature type="transmembrane region" description="Helical" evidence="2">
    <location>
        <begin position="106"/>
        <end position="129"/>
    </location>
</feature>
<dbReference type="RefSeq" id="WP_109839255.1">
    <property type="nucleotide sequence ID" value="NZ_QGKM01000075.1"/>
</dbReference>
<evidence type="ECO:0008006" key="5">
    <source>
        <dbReference type="Google" id="ProtNLM"/>
    </source>
</evidence>
<evidence type="ECO:0000256" key="2">
    <source>
        <dbReference type="SAM" id="Phobius"/>
    </source>
</evidence>
<accession>A0A317C624</accession>
<protein>
    <recommendedName>
        <fullName evidence="5">DUF4234 domain-containing protein</fullName>
    </recommendedName>
</protein>
<evidence type="ECO:0000256" key="1">
    <source>
        <dbReference type="SAM" id="MobiDB-lite"/>
    </source>
</evidence>
<feature type="transmembrane region" description="Helical" evidence="2">
    <location>
        <begin position="141"/>
        <end position="158"/>
    </location>
</feature>
<dbReference type="AlphaFoldDB" id="A0A317C624"/>
<keyword evidence="2" id="KW-0812">Transmembrane</keyword>
<evidence type="ECO:0000313" key="4">
    <source>
        <dbReference type="Proteomes" id="UP000245539"/>
    </source>
</evidence>
<gene>
    <name evidence="3" type="ORF">DKW60_19050</name>
</gene>
<feature type="transmembrane region" description="Helical" evidence="2">
    <location>
        <begin position="72"/>
        <end position="94"/>
    </location>
</feature>
<comment type="caution">
    <text evidence="3">The sequence shown here is derived from an EMBL/GenBank/DDBJ whole genome shotgun (WGS) entry which is preliminary data.</text>
</comment>
<reference evidence="3 4" key="1">
    <citation type="submission" date="2018-05" db="EMBL/GenBank/DDBJ databases">
        <title>Leucothrix arctica sp. nov., isolated from Arctic seawater.</title>
        <authorList>
            <person name="Choi A."/>
            <person name="Baek K."/>
        </authorList>
    </citation>
    <scope>NUCLEOTIDE SEQUENCE [LARGE SCALE GENOMIC DNA]</scope>
    <source>
        <strain evidence="3 4">JCM 18388</strain>
    </source>
</reference>
<sequence>MSENNPFTPPESDLRPPLKNGHQFIQEFPRLPTLLFIGLGLLTLGLYVYAWIYTRNAMINRCVPADKRIPDWLSNSTVAIGVISFLMSAMGMLFPGTTLGMAMVEAQGIFALMSFAMTMVWLFTFRTLLNQLTGAYPGKRLWVNGVLLVLFSVYYLQYKLNQIHDIGESEITRPPESDDDDDESGDNDSKPKQGYIEL</sequence>
<dbReference type="EMBL" id="QGKM01000075">
    <property type="protein sequence ID" value="PWQ92843.1"/>
    <property type="molecule type" value="Genomic_DNA"/>
</dbReference>
<feature type="transmembrane region" description="Helical" evidence="2">
    <location>
        <begin position="34"/>
        <end position="52"/>
    </location>
</feature>
<proteinExistence type="predicted"/>
<feature type="region of interest" description="Disordered" evidence="1">
    <location>
        <begin position="169"/>
        <end position="198"/>
    </location>
</feature>
<evidence type="ECO:0000313" key="3">
    <source>
        <dbReference type="EMBL" id="PWQ92843.1"/>
    </source>
</evidence>